<reference evidence="2" key="2">
    <citation type="submission" date="2023-06" db="EMBL/GenBank/DDBJ databases">
        <authorList>
            <person name="Swenson N.G."/>
            <person name="Wegrzyn J.L."/>
            <person name="Mcevoy S.L."/>
        </authorList>
    </citation>
    <scope>NUCLEOTIDE SEQUENCE</scope>
    <source>
        <strain evidence="2">NS2018</strain>
        <tissue evidence="2">Leaf</tissue>
    </source>
</reference>
<feature type="compositionally biased region" description="Low complexity" evidence="1">
    <location>
        <begin position="237"/>
        <end position="246"/>
    </location>
</feature>
<dbReference type="GO" id="GO:0005634">
    <property type="term" value="C:nucleus"/>
    <property type="evidence" value="ECO:0007669"/>
    <property type="project" value="TreeGrafter"/>
</dbReference>
<evidence type="ECO:0000313" key="3">
    <source>
        <dbReference type="Proteomes" id="UP001168877"/>
    </source>
</evidence>
<keyword evidence="3" id="KW-1185">Reference proteome</keyword>
<dbReference type="Proteomes" id="UP001168877">
    <property type="component" value="Unassembled WGS sequence"/>
</dbReference>
<feature type="compositionally biased region" description="Polar residues" evidence="1">
    <location>
        <begin position="226"/>
        <end position="236"/>
    </location>
</feature>
<dbReference type="InterPro" id="IPR027417">
    <property type="entry name" value="P-loop_NTPase"/>
</dbReference>
<feature type="region of interest" description="Disordered" evidence="1">
    <location>
        <begin position="224"/>
        <end position="264"/>
    </location>
</feature>
<dbReference type="PANTHER" id="PTHR12381:SF56">
    <property type="entry name" value="B30.2_SPRY DOMAIN-CONTAINING PROTEIN-RELATED"/>
    <property type="match status" value="1"/>
</dbReference>
<dbReference type="Gene3D" id="3.40.50.300">
    <property type="entry name" value="P-loop containing nucleotide triphosphate hydrolases"/>
    <property type="match status" value="1"/>
</dbReference>
<dbReference type="GO" id="GO:0000380">
    <property type="term" value="P:alternative mRNA splicing, via spliceosome"/>
    <property type="evidence" value="ECO:0007669"/>
    <property type="project" value="TreeGrafter"/>
</dbReference>
<gene>
    <name evidence="2" type="ORF">LWI29_021775</name>
</gene>
<name>A0AA39VGD7_ACESA</name>
<dbReference type="Pfam" id="PF13671">
    <property type="entry name" value="AAA_33"/>
    <property type="match status" value="1"/>
</dbReference>
<comment type="caution">
    <text evidence="2">The sequence shown here is derived from an EMBL/GenBank/DDBJ whole genome shotgun (WGS) entry which is preliminary data.</text>
</comment>
<evidence type="ECO:0000313" key="2">
    <source>
        <dbReference type="EMBL" id="KAK0579146.1"/>
    </source>
</evidence>
<organism evidence="2 3">
    <name type="scientific">Acer saccharum</name>
    <name type="common">Sugar maple</name>
    <dbReference type="NCBI Taxonomy" id="4024"/>
    <lineage>
        <taxon>Eukaryota</taxon>
        <taxon>Viridiplantae</taxon>
        <taxon>Streptophyta</taxon>
        <taxon>Embryophyta</taxon>
        <taxon>Tracheophyta</taxon>
        <taxon>Spermatophyta</taxon>
        <taxon>Magnoliopsida</taxon>
        <taxon>eudicotyledons</taxon>
        <taxon>Gunneridae</taxon>
        <taxon>Pentapetalae</taxon>
        <taxon>rosids</taxon>
        <taxon>malvids</taxon>
        <taxon>Sapindales</taxon>
        <taxon>Sapindaceae</taxon>
        <taxon>Hippocastanoideae</taxon>
        <taxon>Acereae</taxon>
        <taxon>Acer</taxon>
    </lineage>
</organism>
<dbReference type="EMBL" id="JAUESC010000385">
    <property type="protein sequence ID" value="KAK0579146.1"/>
    <property type="molecule type" value="Genomic_DNA"/>
</dbReference>
<accession>A0AA39VGD7</accession>
<dbReference type="PANTHER" id="PTHR12381">
    <property type="entry name" value="HETEROGENEOUS NUCLEAR RIBONUCLEOPROTEIN U FAMILY MEMBER"/>
    <property type="match status" value="1"/>
</dbReference>
<protein>
    <submittedName>
        <fullName evidence="2">Uncharacterized protein</fullName>
    </submittedName>
</protein>
<reference evidence="2" key="1">
    <citation type="journal article" date="2022" name="Plant J.">
        <title>Strategies of tolerance reflected in two North American maple genomes.</title>
        <authorList>
            <person name="McEvoy S.L."/>
            <person name="Sezen U.U."/>
            <person name="Trouern-Trend A."/>
            <person name="McMahon S.M."/>
            <person name="Schaberg P.G."/>
            <person name="Yang J."/>
            <person name="Wegrzyn J.L."/>
            <person name="Swenson N.G."/>
        </authorList>
    </citation>
    <scope>NUCLEOTIDE SEQUENCE</scope>
    <source>
        <strain evidence="2">NS2018</strain>
    </source>
</reference>
<sequence length="264" mass="29643">MVSAKRELSKEEVPEPEAKWAKILILKTTVLKVPQFIKRGLLIVDFSEKFIRPLASIGFSKNGKLLGTAKHFDAVLKMSLLLLKGMSLGNQLLGISLKRYVLLGTNVILDRMKVHGLLRKQNYGERFERLIGRVNAMFDTLLARAARTTLNYIIDRTNVFKSALKLKLRLFANFQKISVVVFPKPEELKIRSNKISKEMGKEVMFVELDRGEARRHLDEMKRALGSASSSNLQANYSPYSQSSVESSTKHSLKNQGAISVGGGH</sequence>
<evidence type="ECO:0000256" key="1">
    <source>
        <dbReference type="SAM" id="MobiDB-lite"/>
    </source>
</evidence>
<dbReference type="AlphaFoldDB" id="A0AA39VGD7"/>
<dbReference type="GO" id="GO:0003723">
    <property type="term" value="F:RNA binding"/>
    <property type="evidence" value="ECO:0007669"/>
    <property type="project" value="TreeGrafter"/>
</dbReference>
<proteinExistence type="predicted"/>